<accession>A0A168MYY1</accession>
<proteinExistence type="predicted"/>
<evidence type="ECO:0000256" key="1">
    <source>
        <dbReference type="SAM" id="MobiDB-lite"/>
    </source>
</evidence>
<dbReference type="OrthoDB" id="2285354at2759"/>
<keyword evidence="3" id="KW-1185">Reference proteome</keyword>
<feature type="compositionally biased region" description="Polar residues" evidence="1">
    <location>
        <begin position="51"/>
        <end position="63"/>
    </location>
</feature>
<protein>
    <submittedName>
        <fullName evidence="2">Uncharacterized protein</fullName>
    </submittedName>
</protein>
<name>A0A168MYY1_ABSGL</name>
<gene>
    <name evidence="2" type="primary">ABSGL_05091.1 scaffold 6272</name>
</gene>
<reference evidence="2" key="1">
    <citation type="submission" date="2016-04" db="EMBL/GenBank/DDBJ databases">
        <authorList>
            <person name="Evans L.H."/>
            <person name="Alamgir A."/>
            <person name="Owens N."/>
            <person name="Weber N.D."/>
            <person name="Virtaneva K."/>
            <person name="Barbian K."/>
            <person name="Babar A."/>
            <person name="Rosenke K."/>
        </authorList>
    </citation>
    <scope>NUCLEOTIDE SEQUENCE [LARGE SCALE GENOMIC DNA]</scope>
    <source>
        <strain evidence="2">CBS 101.48</strain>
    </source>
</reference>
<dbReference type="STRING" id="4829.A0A168MYY1"/>
<sequence length="483" mass="54747">METDHWNACVESILGMLAPLWKRSISGNQPHKRKRPFGTDMRDRKILRTSGVGSSAMYRNNPRSFDTSPSLSSSSGTTTLTHSRTSGQQDTTLQKQQQPFNLSNSTKSHLDQWLMLQTQHTNIPSLLDAPAAAQRDDPQVTAARNQLELEINTIALRLRSANDAEAHSHQHYLATLKADLVHFSLLIRKWLGLDATNTLQALFPDWVSLEDYVYGMMGYIKAHEVMYQFDTMPRTDDLLYDIHCMQSILDDGAEYLGTELATNGSLWKQVGWWVDQDMLDTTKQQLLNLCTGLQHELSQEIAKVGFTEKMMECIVCGLELMASATDLAGFSVELEQIDYGKPLVTLFAQWTSNEMQQQHHFTAPSRRTDLRLLQLLNNMARVLTAFRSLATHNHLLLCDRGSLDSLAPLLVDQAIHVVSTVDQQLSHQSQTYTQRSNIMRNTFLPILYLEQSLVGFTECIVALSDQSKLAYAKRIKWLYNLLD</sequence>
<feature type="region of interest" description="Disordered" evidence="1">
    <location>
        <begin position="26"/>
        <end position="99"/>
    </location>
</feature>
<dbReference type="Proteomes" id="UP000078561">
    <property type="component" value="Unassembled WGS sequence"/>
</dbReference>
<organism evidence="2">
    <name type="scientific">Absidia glauca</name>
    <name type="common">Pin mould</name>
    <dbReference type="NCBI Taxonomy" id="4829"/>
    <lineage>
        <taxon>Eukaryota</taxon>
        <taxon>Fungi</taxon>
        <taxon>Fungi incertae sedis</taxon>
        <taxon>Mucoromycota</taxon>
        <taxon>Mucoromycotina</taxon>
        <taxon>Mucoromycetes</taxon>
        <taxon>Mucorales</taxon>
        <taxon>Cunninghamellaceae</taxon>
        <taxon>Absidia</taxon>
    </lineage>
</organism>
<dbReference type="AlphaFoldDB" id="A0A168MYY1"/>
<feature type="compositionally biased region" description="Low complexity" evidence="1">
    <location>
        <begin position="64"/>
        <end position="98"/>
    </location>
</feature>
<evidence type="ECO:0000313" key="3">
    <source>
        <dbReference type="Proteomes" id="UP000078561"/>
    </source>
</evidence>
<dbReference type="EMBL" id="LT552697">
    <property type="protein sequence ID" value="SAL99477.1"/>
    <property type="molecule type" value="Genomic_DNA"/>
</dbReference>
<evidence type="ECO:0000313" key="2">
    <source>
        <dbReference type="EMBL" id="SAL99477.1"/>
    </source>
</evidence>
<dbReference type="InParanoid" id="A0A168MYY1"/>